<accession>B6SCY5</accession>
<protein>
    <submittedName>
        <fullName evidence="1">Putative Shiga-like toxin alpha subunit</fullName>
    </submittedName>
</protein>
<gene>
    <name evidence="1" type="primary">P9</name>
    <name evidence="1" type="ORF">APSE506</name>
</gene>
<organism evidence="1">
    <name type="scientific">Bacteriophage APSE-5</name>
    <dbReference type="NCBI Taxonomy" id="568991"/>
    <lineage>
        <taxon>Viruses</taxon>
    </lineage>
</organism>
<dbReference type="EMBL" id="EU794050">
    <property type="protein sequence ID" value="ACJ10079.1"/>
    <property type="molecule type" value="Genomic_DNA"/>
</dbReference>
<name>B6SCY5_9VIRU</name>
<evidence type="ECO:0000313" key="1">
    <source>
        <dbReference type="EMBL" id="ACJ10079.1"/>
    </source>
</evidence>
<reference evidence="1" key="1">
    <citation type="journal article" date="2008" name="Appl. Environ. Microbiol.">
        <title>Diverse phage-encoded toxins in a protective insect endosymbiont.</title>
        <authorList>
            <person name="Degnan P.H."/>
            <person name="Moran N.A."/>
        </authorList>
    </citation>
    <scope>NUCLEOTIDE SEQUENCE</scope>
</reference>
<sequence length="361" mass="41290">MLNIKCIPRKALVLVLGGGMLLPNISPAMFNDTAGCPVHFERLLISTVPAHTNNTLFITSRPDTDIGSRMTVEVYDINSGETYSVQASRHHIIPQATLRDFYNRVIQRAPDHQNELREFTSALSNLIDNADRYYLNFLHPMERTDNERELGYARTALNRLVNTWAHQREFTVTPEDDIGSRLIQSIYIWMPGNIFLGPAPSERADDPGSNFDEEAIHIIGRENYNILHTIYLLMRAYVAGENRLNDGSEVTMTRIVLLLNQVPSSIFLSNEDNWLRDIDETRFNIAWNDELEVENVTSIHNKIEKRGTKSNFILRKLSSIPDAYCLMAPKIVKKKLVASLFTNINPDLNTNKEPKHDELRK</sequence>
<proteinExistence type="predicted"/>